<dbReference type="EMBL" id="LAZR01000964">
    <property type="protein sequence ID" value="KKN53580.1"/>
    <property type="molecule type" value="Genomic_DNA"/>
</dbReference>
<name>A0A0F9RAN6_9ZZZZ</name>
<evidence type="ECO:0000256" key="1">
    <source>
        <dbReference type="ARBA" id="ARBA00022741"/>
    </source>
</evidence>
<evidence type="ECO:0000259" key="2">
    <source>
        <dbReference type="Pfam" id="PF24729"/>
    </source>
</evidence>
<accession>A0A0F9RAN6</accession>
<comment type="caution">
    <text evidence="3">The sequence shown here is derived from an EMBL/GenBank/DDBJ whole genome shotgun (WGS) entry which is preliminary data.</text>
</comment>
<dbReference type="AlphaFoldDB" id="A0A0F9RAN6"/>
<organism evidence="3">
    <name type="scientific">marine sediment metagenome</name>
    <dbReference type="NCBI Taxonomy" id="412755"/>
    <lineage>
        <taxon>unclassified sequences</taxon>
        <taxon>metagenomes</taxon>
        <taxon>ecological metagenomes</taxon>
    </lineage>
</organism>
<dbReference type="InterPro" id="IPR056098">
    <property type="entry name" value="Acb2/Tad1_hairpin"/>
</dbReference>
<evidence type="ECO:0000313" key="3">
    <source>
        <dbReference type="EMBL" id="KKN53580.1"/>
    </source>
</evidence>
<reference evidence="3" key="1">
    <citation type="journal article" date="2015" name="Nature">
        <title>Complex archaea that bridge the gap between prokaryotes and eukaryotes.</title>
        <authorList>
            <person name="Spang A."/>
            <person name="Saw J.H."/>
            <person name="Jorgensen S.L."/>
            <person name="Zaremba-Niedzwiedzka K."/>
            <person name="Martijn J."/>
            <person name="Lind A.E."/>
            <person name="van Eijk R."/>
            <person name="Schleper C."/>
            <person name="Guy L."/>
            <person name="Ettema T.J."/>
        </authorList>
    </citation>
    <scope>NUCLEOTIDE SEQUENCE</scope>
</reference>
<sequence>MESEQGPVGRVIKHGSQQYTRVEATDEPGHGNACHHYRIVNADASKDEKLIFNVINFQDGPVKEHGVNGIHNEDLLVIVVDRLEGFQGGIHACRENALALTKIQEALHWLNHRTTTRQQRGVEGTHKI</sequence>
<dbReference type="Pfam" id="PF24729">
    <property type="entry name" value="Acb2_Tad1_hairpin"/>
    <property type="match status" value="1"/>
</dbReference>
<protein>
    <recommendedName>
        <fullName evidence="2">Acb2/Tad1 hairpin domain-containing protein</fullName>
    </recommendedName>
</protein>
<feature type="domain" description="Acb2/Tad1 hairpin" evidence="2">
    <location>
        <begin position="53"/>
        <end position="115"/>
    </location>
</feature>
<keyword evidence="1" id="KW-0547">Nucleotide-binding</keyword>
<gene>
    <name evidence="3" type="ORF">LCGC14_0600760</name>
</gene>
<proteinExistence type="predicted"/>